<evidence type="ECO:0000313" key="11">
    <source>
        <dbReference type="EMBL" id="MCF4098280.1"/>
    </source>
</evidence>
<reference evidence="11 12" key="1">
    <citation type="submission" date="2022-01" db="EMBL/GenBank/DDBJ databases">
        <title>Maritalea mediterranea sp. nov., isolated from marine plastic residues from the Malva-rosa beach (Valencia, Spain).</title>
        <authorList>
            <person name="Vidal-Verdu A."/>
            <person name="Molina-Menor E."/>
            <person name="Pascual J."/>
            <person name="Pereto J."/>
            <person name="Porcar M."/>
        </authorList>
    </citation>
    <scope>NUCLEOTIDE SEQUENCE [LARGE SCALE GENOMIC DNA]</scope>
    <source>
        <strain evidence="11 12">P4.10X</strain>
    </source>
</reference>
<accession>A0ABS9E947</accession>
<sequence>MTQSKLETRPAKSDVNWGPRGTTGISFAAALEFQDVECNVGNSHVLHKTSFETAPGEILCLLGESGSGKSTILRAAAGLQEIDDGRILINKRVMSAKGVTVPPDKRGIGLMFQDFALFPHLSILQNVEYGLKSLGREEARKQALHALKRVGLDRRADDYPSQLSGGQQQRLALARSIAPKPGLLLLDEPFSSLDARLRESVRAETLAVLRETQATCILVTHDPEEAMIFGDKVALLRDGQIAQIGTSDEIYNQPKDLDVARFFSPISEIPTIVHNGVATTPFGNVDAAGRADGTRVIVAMRPIGAVYIDTSGKGTPGRIVAKRDALGVDTLEVAVAGIDNTIRLRQPTNVNIRPGLDVNIAINPEHVLVFDAI</sequence>
<dbReference type="Pfam" id="PF00005">
    <property type="entry name" value="ABC_tran"/>
    <property type="match status" value="1"/>
</dbReference>
<comment type="caution">
    <text evidence="11">The sequence shown here is derived from an EMBL/GenBank/DDBJ whole genome shotgun (WGS) entry which is preliminary data.</text>
</comment>
<keyword evidence="8" id="KW-0406">Ion transport</keyword>
<evidence type="ECO:0000256" key="8">
    <source>
        <dbReference type="ARBA" id="ARBA00023065"/>
    </source>
</evidence>
<evidence type="ECO:0000256" key="7">
    <source>
        <dbReference type="ARBA" id="ARBA00023004"/>
    </source>
</evidence>
<dbReference type="Gene3D" id="3.40.50.300">
    <property type="entry name" value="P-loop containing nucleotide triphosphate hydrolases"/>
    <property type="match status" value="1"/>
</dbReference>
<dbReference type="InterPro" id="IPR027417">
    <property type="entry name" value="P-loop_NTPase"/>
</dbReference>
<gene>
    <name evidence="11" type="ORF">L1I42_07235</name>
</gene>
<dbReference type="SUPFAM" id="SSF52540">
    <property type="entry name" value="P-loop containing nucleoside triphosphate hydrolases"/>
    <property type="match status" value="1"/>
</dbReference>
<keyword evidence="7" id="KW-0408">Iron</keyword>
<dbReference type="SMART" id="SM00382">
    <property type="entry name" value="AAA"/>
    <property type="match status" value="1"/>
</dbReference>
<dbReference type="PANTHER" id="PTHR42781">
    <property type="entry name" value="SPERMIDINE/PUTRESCINE IMPORT ATP-BINDING PROTEIN POTA"/>
    <property type="match status" value="1"/>
</dbReference>
<evidence type="ECO:0000259" key="10">
    <source>
        <dbReference type="PROSITE" id="PS50893"/>
    </source>
</evidence>
<keyword evidence="12" id="KW-1185">Reference proteome</keyword>
<keyword evidence="9" id="KW-0472">Membrane</keyword>
<proteinExistence type="inferred from homology"/>
<dbReference type="CDD" id="cd03259">
    <property type="entry name" value="ABC_Carb_Solutes_like"/>
    <property type="match status" value="1"/>
</dbReference>
<evidence type="ECO:0000256" key="6">
    <source>
        <dbReference type="ARBA" id="ARBA00022840"/>
    </source>
</evidence>
<organism evidence="11 12">
    <name type="scientific">Maritalea mediterranea</name>
    <dbReference type="NCBI Taxonomy" id="2909667"/>
    <lineage>
        <taxon>Bacteria</taxon>
        <taxon>Pseudomonadati</taxon>
        <taxon>Pseudomonadota</taxon>
        <taxon>Alphaproteobacteria</taxon>
        <taxon>Hyphomicrobiales</taxon>
        <taxon>Devosiaceae</taxon>
        <taxon>Maritalea</taxon>
    </lineage>
</organism>
<dbReference type="PANTHER" id="PTHR42781:SF4">
    <property type="entry name" value="SPERMIDINE_PUTRESCINE IMPORT ATP-BINDING PROTEIN POTA"/>
    <property type="match status" value="1"/>
</dbReference>
<keyword evidence="4" id="KW-0410">Iron transport</keyword>
<dbReference type="EMBL" id="JAKGTI010000001">
    <property type="protein sequence ID" value="MCF4098280.1"/>
    <property type="molecule type" value="Genomic_DNA"/>
</dbReference>
<dbReference type="SUPFAM" id="SSF50331">
    <property type="entry name" value="MOP-like"/>
    <property type="match status" value="1"/>
</dbReference>
<evidence type="ECO:0000256" key="3">
    <source>
        <dbReference type="ARBA" id="ARBA00022475"/>
    </source>
</evidence>
<keyword evidence="5" id="KW-0547">Nucleotide-binding</keyword>
<dbReference type="Proteomes" id="UP001201217">
    <property type="component" value="Unassembled WGS sequence"/>
</dbReference>
<dbReference type="RefSeq" id="WP_236113809.1">
    <property type="nucleotide sequence ID" value="NZ_JAKGTI010000001.1"/>
</dbReference>
<dbReference type="InterPro" id="IPR017871">
    <property type="entry name" value="ABC_transporter-like_CS"/>
</dbReference>
<dbReference type="InterPro" id="IPR003593">
    <property type="entry name" value="AAA+_ATPase"/>
</dbReference>
<keyword evidence="3" id="KW-1003">Cell membrane</keyword>
<dbReference type="PROSITE" id="PS00211">
    <property type="entry name" value="ABC_TRANSPORTER_1"/>
    <property type="match status" value="1"/>
</dbReference>
<dbReference type="InterPro" id="IPR003439">
    <property type="entry name" value="ABC_transporter-like_ATP-bd"/>
</dbReference>
<dbReference type="InterPro" id="IPR008995">
    <property type="entry name" value="Mo/tungstate-bd_C_term_dom"/>
</dbReference>
<evidence type="ECO:0000313" key="12">
    <source>
        <dbReference type="Proteomes" id="UP001201217"/>
    </source>
</evidence>
<evidence type="ECO:0000256" key="5">
    <source>
        <dbReference type="ARBA" id="ARBA00022741"/>
    </source>
</evidence>
<dbReference type="InterPro" id="IPR015853">
    <property type="entry name" value="ABC_transpr_FbpC"/>
</dbReference>
<protein>
    <submittedName>
        <fullName evidence="11">ABC transporter ATP-binding protein</fullName>
    </submittedName>
</protein>
<feature type="domain" description="ABC transporter" evidence="10">
    <location>
        <begin position="31"/>
        <end position="263"/>
    </location>
</feature>
<dbReference type="InterPro" id="IPR050093">
    <property type="entry name" value="ABC_SmlMolc_Importer"/>
</dbReference>
<keyword evidence="2" id="KW-0813">Transport</keyword>
<evidence type="ECO:0000256" key="1">
    <source>
        <dbReference type="ARBA" id="ARBA00005417"/>
    </source>
</evidence>
<evidence type="ECO:0000256" key="9">
    <source>
        <dbReference type="ARBA" id="ARBA00023136"/>
    </source>
</evidence>
<comment type="similarity">
    <text evidence="1">Belongs to the ABC transporter superfamily.</text>
</comment>
<evidence type="ECO:0000256" key="4">
    <source>
        <dbReference type="ARBA" id="ARBA00022496"/>
    </source>
</evidence>
<dbReference type="PROSITE" id="PS50893">
    <property type="entry name" value="ABC_TRANSPORTER_2"/>
    <property type="match status" value="1"/>
</dbReference>
<name>A0ABS9E947_9HYPH</name>
<keyword evidence="6 11" id="KW-0067">ATP-binding</keyword>
<dbReference type="GO" id="GO:0005524">
    <property type="term" value="F:ATP binding"/>
    <property type="evidence" value="ECO:0007669"/>
    <property type="project" value="UniProtKB-KW"/>
</dbReference>
<evidence type="ECO:0000256" key="2">
    <source>
        <dbReference type="ARBA" id="ARBA00022448"/>
    </source>
</evidence>